<proteinExistence type="predicted"/>
<organism evidence="1 2">
    <name type="scientific">Roseimaritima ulvae</name>
    <dbReference type="NCBI Taxonomy" id="980254"/>
    <lineage>
        <taxon>Bacteria</taxon>
        <taxon>Pseudomonadati</taxon>
        <taxon>Planctomycetota</taxon>
        <taxon>Planctomycetia</taxon>
        <taxon>Pirellulales</taxon>
        <taxon>Pirellulaceae</taxon>
        <taxon>Roseimaritima</taxon>
    </lineage>
</organism>
<evidence type="ECO:0000313" key="2">
    <source>
        <dbReference type="Proteomes" id="UP000325286"/>
    </source>
</evidence>
<dbReference type="PROSITE" id="PS51257">
    <property type="entry name" value="PROKAR_LIPOPROTEIN"/>
    <property type="match status" value="1"/>
</dbReference>
<gene>
    <name evidence="1" type="ORF">UC8_41290</name>
</gene>
<dbReference type="EMBL" id="CP042914">
    <property type="protein sequence ID" value="QEG42097.1"/>
    <property type="molecule type" value="Genomic_DNA"/>
</dbReference>
<protein>
    <submittedName>
        <fullName evidence="1">Uncharacterized protein</fullName>
    </submittedName>
</protein>
<accession>A0A5B9QSJ9</accession>
<keyword evidence="2" id="KW-1185">Reference proteome</keyword>
<reference evidence="1 2" key="1">
    <citation type="submission" date="2019-08" db="EMBL/GenBank/DDBJ databases">
        <title>Deep-cultivation of Planctomycetes and their phenomic and genomic characterization uncovers novel biology.</title>
        <authorList>
            <person name="Wiegand S."/>
            <person name="Jogler M."/>
            <person name="Boedeker C."/>
            <person name="Pinto D."/>
            <person name="Vollmers J."/>
            <person name="Rivas-Marin E."/>
            <person name="Kohn T."/>
            <person name="Peeters S.H."/>
            <person name="Heuer A."/>
            <person name="Rast P."/>
            <person name="Oberbeckmann S."/>
            <person name="Bunk B."/>
            <person name="Jeske O."/>
            <person name="Meyerdierks A."/>
            <person name="Storesund J.E."/>
            <person name="Kallscheuer N."/>
            <person name="Luecker S."/>
            <person name="Lage O.M."/>
            <person name="Pohl T."/>
            <person name="Merkel B.J."/>
            <person name="Hornburger P."/>
            <person name="Mueller R.-W."/>
            <person name="Bruemmer F."/>
            <person name="Labrenz M."/>
            <person name="Spormann A.M."/>
            <person name="Op den Camp H."/>
            <person name="Overmann J."/>
            <person name="Amann R."/>
            <person name="Jetten M.S.M."/>
            <person name="Mascher T."/>
            <person name="Medema M.H."/>
            <person name="Devos D.P."/>
            <person name="Kaster A.-K."/>
            <person name="Ovreas L."/>
            <person name="Rohde M."/>
            <person name="Galperin M.Y."/>
            <person name="Jogler C."/>
        </authorList>
    </citation>
    <scope>NUCLEOTIDE SEQUENCE [LARGE SCALE GENOMIC DNA]</scope>
    <source>
        <strain evidence="1 2">UC8</strain>
    </source>
</reference>
<dbReference type="KEGG" id="rul:UC8_41290"/>
<evidence type="ECO:0000313" key="1">
    <source>
        <dbReference type="EMBL" id="QEG42097.1"/>
    </source>
</evidence>
<dbReference type="RefSeq" id="WP_068141602.1">
    <property type="nucleotide sequence ID" value="NZ_CP042914.1"/>
</dbReference>
<sequence length="231" mass="25815">MLRQISWLAVVLAIAGCNSRVDEFEAPEQFMFASVEMEIKHATIYGVLNTPEWSRFNGQLDRIEWYVEIVGAKPRRIRTPFRISFNSVSDGVDSWQDLESVDINWTDPTNPLTGTPNALVEAVQPQWAQASTRQIVARDGFVRVVARNGAKFRVVAEGTTDSSVPFSLNATFEFTGITVHGAGADDEQTLSRRLESELPGHDLVLERVERKENENPAVTFAHFIPQAKLGI</sequence>
<dbReference type="Proteomes" id="UP000325286">
    <property type="component" value="Chromosome"/>
</dbReference>
<name>A0A5B9QSJ9_9BACT</name>
<dbReference type="AlphaFoldDB" id="A0A5B9QSJ9"/>